<keyword evidence="3" id="KW-1185">Reference proteome</keyword>
<dbReference type="Proteomes" id="UP000005695">
    <property type="component" value="Unassembled WGS sequence"/>
</dbReference>
<comment type="caution">
    <text evidence="2">The sequence shown here is derived from an EMBL/GenBank/DDBJ whole genome shotgun (WGS) entry which is preliminary data.</text>
</comment>
<feature type="transmembrane region" description="Helical" evidence="1">
    <location>
        <begin position="6"/>
        <end position="30"/>
    </location>
</feature>
<organism evidence="2 3">
    <name type="scientific">Desulfuromonas acetoxidans (strain DSM 684 / 11070)</name>
    <dbReference type="NCBI Taxonomy" id="281689"/>
    <lineage>
        <taxon>Bacteria</taxon>
        <taxon>Pseudomonadati</taxon>
        <taxon>Thermodesulfobacteriota</taxon>
        <taxon>Desulfuromonadia</taxon>
        <taxon>Desulfuromonadales</taxon>
        <taxon>Desulfuromonadaceae</taxon>
        <taxon>Desulfuromonas</taxon>
    </lineage>
</organism>
<evidence type="ECO:0000313" key="2">
    <source>
        <dbReference type="EMBL" id="EAT16528.1"/>
    </source>
</evidence>
<dbReference type="EMBL" id="AAEW02000004">
    <property type="protein sequence ID" value="EAT16528.1"/>
    <property type="molecule type" value="Genomic_DNA"/>
</dbReference>
<keyword evidence="1" id="KW-1133">Transmembrane helix</keyword>
<reference evidence="2" key="1">
    <citation type="submission" date="2006-05" db="EMBL/GenBank/DDBJ databases">
        <title>Annotation of the draft genome assembly of Desulfuromonas acetoxidans DSM 684.</title>
        <authorList>
            <consortium name="US DOE Joint Genome Institute (JGI-ORNL)"/>
            <person name="Larimer F."/>
            <person name="Land M."/>
            <person name="Hauser L."/>
        </authorList>
    </citation>
    <scope>NUCLEOTIDE SEQUENCE [LARGE SCALE GENOMIC DNA]</scope>
    <source>
        <strain evidence="2">DSM 684</strain>
    </source>
</reference>
<proteinExistence type="predicted"/>
<gene>
    <name evidence="2" type="ORF">Dace_2623</name>
</gene>
<protein>
    <submittedName>
        <fullName evidence="2">Uncharacterized protein</fullName>
    </submittedName>
</protein>
<accession>Q1K2B1</accession>
<dbReference type="AlphaFoldDB" id="Q1K2B1"/>
<evidence type="ECO:0000256" key="1">
    <source>
        <dbReference type="SAM" id="Phobius"/>
    </source>
</evidence>
<evidence type="ECO:0000313" key="3">
    <source>
        <dbReference type="Proteomes" id="UP000005695"/>
    </source>
</evidence>
<keyword evidence="1" id="KW-0812">Transmembrane</keyword>
<name>Q1K2B1_DESA6</name>
<feature type="transmembrane region" description="Helical" evidence="1">
    <location>
        <begin position="88"/>
        <end position="108"/>
    </location>
</feature>
<reference evidence="2" key="2">
    <citation type="submission" date="2006-05" db="EMBL/GenBank/DDBJ databases">
        <title>Sequencing of the draft genome and assembly of Desulfuromonas acetoxidans DSM 684.</title>
        <authorList>
            <consortium name="US DOE Joint Genome Institute (JGI-PGF)"/>
            <person name="Copeland A."/>
            <person name="Lucas S."/>
            <person name="Lapidus A."/>
            <person name="Barry K."/>
            <person name="Detter J.C."/>
            <person name="Glavina del Rio T."/>
            <person name="Hammon N."/>
            <person name="Israni S."/>
            <person name="Dalin E."/>
            <person name="Tice H."/>
            <person name="Bruce D."/>
            <person name="Pitluck S."/>
            <person name="Richardson P."/>
        </authorList>
    </citation>
    <scope>NUCLEOTIDE SEQUENCE [LARGE SCALE GENOMIC DNA]</scope>
    <source>
        <strain evidence="2">DSM 684</strain>
    </source>
</reference>
<sequence length="119" mass="13290">MTVTLQQIPVIVIIGIISLYFLISGVMALVKRRMTVHNPHHDSPPTSVDGLIFNLLKRRAKQDYPVPENFGDRSKYAQINGPEATLRALFHLAMGLLSLAVLLCFLMPELAEKCMGLFL</sequence>
<keyword evidence="1" id="KW-0472">Membrane</keyword>
<dbReference type="RefSeq" id="WP_005998515.1">
    <property type="nucleotide sequence ID" value="NZ_AAEW02000004.1"/>
</dbReference>